<feature type="transmembrane region" description="Helical" evidence="7">
    <location>
        <begin position="293"/>
        <end position="318"/>
    </location>
</feature>
<dbReference type="PANTHER" id="PTHR11706">
    <property type="entry name" value="SOLUTE CARRIER PROTEIN FAMILY 11 MEMBER"/>
    <property type="match status" value="1"/>
</dbReference>
<keyword evidence="3 7" id="KW-0812">Transmembrane</keyword>
<dbReference type="GO" id="GO:0005384">
    <property type="term" value="F:manganese ion transmembrane transporter activity"/>
    <property type="evidence" value="ECO:0007669"/>
    <property type="project" value="TreeGrafter"/>
</dbReference>
<keyword evidence="6 7" id="KW-0472">Membrane</keyword>
<dbReference type="Proteomes" id="UP001221302">
    <property type="component" value="Unassembled WGS sequence"/>
</dbReference>
<dbReference type="GO" id="GO:0034755">
    <property type="term" value="P:iron ion transmembrane transport"/>
    <property type="evidence" value="ECO:0007669"/>
    <property type="project" value="TreeGrafter"/>
</dbReference>
<evidence type="ECO:0000256" key="2">
    <source>
        <dbReference type="ARBA" id="ARBA00022448"/>
    </source>
</evidence>
<gene>
    <name evidence="8" type="ORF">P0M35_13190</name>
</gene>
<proteinExistence type="predicted"/>
<evidence type="ECO:0000256" key="5">
    <source>
        <dbReference type="ARBA" id="ARBA00022989"/>
    </source>
</evidence>
<feature type="transmembrane region" description="Helical" evidence="7">
    <location>
        <begin position="205"/>
        <end position="225"/>
    </location>
</feature>
<dbReference type="Pfam" id="PF01566">
    <property type="entry name" value="Nramp"/>
    <property type="match status" value="1"/>
</dbReference>
<feature type="transmembrane region" description="Helical" evidence="7">
    <location>
        <begin position="393"/>
        <end position="413"/>
    </location>
</feature>
<sequence>MRDERTVEKIELRKSNIPSARNIKNMPKIWDMLRVWGPAWLVMIADVDAASVITAAETGAVYGTKLIWFLLLLAIPLFVIQEVAGRVGAVTNKGLGELIRENFSKRMAVFAAIPMALVDIISYIVEYTGAAIGFQILGVSPKISVPFIFIAHVLLVYKRKYAEAEKPLLVISILFAISWAVSAYLTARKGIQVTPFYFSASPDFIFLLAANVGAVIMPFMLFYQASATAEKGITAKSLWAVRLETAIGAIVSELIMIAIVIATIGVSKDSLDFASPGILSHGLFSVAGTFAPYFFGIGLIAASFIALIVISLGSSWGVVEALGWGRKNWFKVYLIESIPALIVTMLTLNLVNLALNLMVLQIAVLVGPAIMLGLIASNKRLMGRYYLKGYNKLIYWAFFILILGTGIISVLLLL</sequence>
<dbReference type="GO" id="GO:0015086">
    <property type="term" value="F:cadmium ion transmembrane transporter activity"/>
    <property type="evidence" value="ECO:0007669"/>
    <property type="project" value="TreeGrafter"/>
</dbReference>
<dbReference type="AlphaFoldDB" id="A0AAE3P2D8"/>
<keyword evidence="2" id="KW-0813">Transport</keyword>
<dbReference type="GO" id="GO:0015293">
    <property type="term" value="F:symporter activity"/>
    <property type="evidence" value="ECO:0007669"/>
    <property type="project" value="UniProtKB-KW"/>
</dbReference>
<evidence type="ECO:0000313" key="9">
    <source>
        <dbReference type="Proteomes" id="UP001221302"/>
    </source>
</evidence>
<dbReference type="GO" id="GO:0005886">
    <property type="term" value="C:plasma membrane"/>
    <property type="evidence" value="ECO:0007669"/>
    <property type="project" value="TreeGrafter"/>
</dbReference>
<evidence type="ECO:0000256" key="7">
    <source>
        <dbReference type="SAM" id="Phobius"/>
    </source>
</evidence>
<evidence type="ECO:0000256" key="6">
    <source>
        <dbReference type="ARBA" id="ARBA00023136"/>
    </source>
</evidence>
<comment type="subcellular location">
    <subcellularLocation>
        <location evidence="1">Membrane</location>
        <topology evidence="1">Multi-pass membrane protein</topology>
    </subcellularLocation>
</comment>
<reference evidence="8" key="1">
    <citation type="submission" date="2023-03" db="EMBL/GenBank/DDBJ databases">
        <title>Stygiobacter electus gen. nov., sp. nov., facultatively anaerobic thermotolerant bacterium of the class Ignavibacteria from a well of Yessentuki mineral water deposit.</title>
        <authorList>
            <person name="Podosokorskaya O.A."/>
            <person name="Elcheninov A.G."/>
            <person name="Petrova N.F."/>
            <person name="Zavarzina D.G."/>
            <person name="Kublanov I.V."/>
            <person name="Merkel A.Y."/>
        </authorList>
    </citation>
    <scope>NUCLEOTIDE SEQUENCE</scope>
    <source>
        <strain evidence="8">09-Me</strain>
    </source>
</reference>
<keyword evidence="4" id="KW-0769">Symport</keyword>
<dbReference type="EMBL" id="JARGDL010000027">
    <property type="protein sequence ID" value="MDF1613114.1"/>
    <property type="molecule type" value="Genomic_DNA"/>
</dbReference>
<keyword evidence="9" id="KW-1185">Reference proteome</keyword>
<accession>A0AAE3P2D8</accession>
<evidence type="ECO:0000256" key="1">
    <source>
        <dbReference type="ARBA" id="ARBA00004141"/>
    </source>
</evidence>
<dbReference type="RefSeq" id="WP_321536885.1">
    <property type="nucleotide sequence ID" value="NZ_JARGDL010000027.1"/>
</dbReference>
<feature type="transmembrane region" description="Helical" evidence="7">
    <location>
        <begin position="107"/>
        <end position="125"/>
    </location>
</feature>
<dbReference type="PANTHER" id="PTHR11706:SF33">
    <property type="entry name" value="NATURAL RESISTANCE-ASSOCIATED MACROPHAGE PROTEIN 2"/>
    <property type="match status" value="1"/>
</dbReference>
<comment type="caution">
    <text evidence="8">The sequence shown here is derived from an EMBL/GenBank/DDBJ whole genome shotgun (WGS) entry which is preliminary data.</text>
</comment>
<dbReference type="InterPro" id="IPR001046">
    <property type="entry name" value="NRAMP_fam"/>
</dbReference>
<feature type="transmembrane region" description="Helical" evidence="7">
    <location>
        <begin position="33"/>
        <end position="54"/>
    </location>
</feature>
<feature type="transmembrane region" description="Helical" evidence="7">
    <location>
        <begin position="246"/>
        <end position="266"/>
    </location>
</feature>
<protein>
    <submittedName>
        <fullName evidence="8">Divalent metal cation transporter</fullName>
    </submittedName>
</protein>
<feature type="transmembrane region" description="Helical" evidence="7">
    <location>
        <begin position="66"/>
        <end position="87"/>
    </location>
</feature>
<keyword evidence="5 7" id="KW-1133">Transmembrane helix</keyword>
<evidence type="ECO:0000256" key="3">
    <source>
        <dbReference type="ARBA" id="ARBA00022692"/>
    </source>
</evidence>
<evidence type="ECO:0000313" key="8">
    <source>
        <dbReference type="EMBL" id="MDF1613114.1"/>
    </source>
</evidence>
<feature type="transmembrane region" description="Helical" evidence="7">
    <location>
        <begin position="168"/>
        <end position="185"/>
    </location>
</feature>
<feature type="transmembrane region" description="Helical" evidence="7">
    <location>
        <begin position="357"/>
        <end position="377"/>
    </location>
</feature>
<feature type="transmembrane region" description="Helical" evidence="7">
    <location>
        <begin position="131"/>
        <end position="156"/>
    </location>
</feature>
<feature type="transmembrane region" description="Helical" evidence="7">
    <location>
        <begin position="330"/>
        <end position="351"/>
    </location>
</feature>
<organism evidence="8 9">
    <name type="scientific">Stygiobacter electus</name>
    <dbReference type="NCBI Taxonomy" id="3032292"/>
    <lineage>
        <taxon>Bacteria</taxon>
        <taxon>Pseudomonadati</taxon>
        <taxon>Ignavibacteriota</taxon>
        <taxon>Ignavibacteria</taxon>
        <taxon>Ignavibacteriales</taxon>
        <taxon>Melioribacteraceae</taxon>
        <taxon>Stygiobacter</taxon>
    </lineage>
</organism>
<name>A0AAE3P2D8_9BACT</name>
<evidence type="ECO:0000256" key="4">
    <source>
        <dbReference type="ARBA" id="ARBA00022847"/>
    </source>
</evidence>